<gene>
    <name evidence="2" type="ORF">BDY17DRAFT_302355</name>
</gene>
<dbReference type="OrthoDB" id="5387214at2759"/>
<organism evidence="2 3">
    <name type="scientific">Neohortaea acidophila</name>
    <dbReference type="NCBI Taxonomy" id="245834"/>
    <lineage>
        <taxon>Eukaryota</taxon>
        <taxon>Fungi</taxon>
        <taxon>Dikarya</taxon>
        <taxon>Ascomycota</taxon>
        <taxon>Pezizomycotina</taxon>
        <taxon>Dothideomycetes</taxon>
        <taxon>Dothideomycetidae</taxon>
        <taxon>Mycosphaerellales</taxon>
        <taxon>Teratosphaeriaceae</taxon>
        <taxon>Neohortaea</taxon>
    </lineage>
</organism>
<protein>
    <submittedName>
        <fullName evidence="2">Uncharacterized protein</fullName>
    </submittedName>
</protein>
<keyword evidence="1" id="KW-1133">Transmembrane helix</keyword>
<keyword evidence="1" id="KW-0812">Transmembrane</keyword>
<feature type="transmembrane region" description="Helical" evidence="1">
    <location>
        <begin position="166"/>
        <end position="191"/>
    </location>
</feature>
<proteinExistence type="predicted"/>
<dbReference type="AlphaFoldDB" id="A0A6A6PMU1"/>
<dbReference type="RefSeq" id="XP_033587333.1">
    <property type="nucleotide sequence ID" value="XM_033734393.1"/>
</dbReference>
<sequence>MASTDDTAFGASIVPLHQRASPPILVLDSPALTPVGSHEDLPVVHGNAIGPYHAAPSQPQGSHMKAPNVHVRQPSQSSITLNEKHDLEAGIYTPLAVQAGKHDDFNPFSSKISVDHNKECKMWPSRQTLLQNRLADKRRKRDAKGCGWCLGPMVNTWAGFTTRQKLLIKIITAFLFVGIVVAVAVGISIAVKGTVNTNAGQTQIPQPQKRS</sequence>
<keyword evidence="1" id="KW-0472">Membrane</keyword>
<evidence type="ECO:0000256" key="1">
    <source>
        <dbReference type="SAM" id="Phobius"/>
    </source>
</evidence>
<accession>A0A6A6PMU1</accession>
<keyword evidence="3" id="KW-1185">Reference proteome</keyword>
<evidence type="ECO:0000313" key="2">
    <source>
        <dbReference type="EMBL" id="KAF2480763.1"/>
    </source>
</evidence>
<evidence type="ECO:0000313" key="3">
    <source>
        <dbReference type="Proteomes" id="UP000799767"/>
    </source>
</evidence>
<reference evidence="2" key="1">
    <citation type="journal article" date="2020" name="Stud. Mycol.">
        <title>101 Dothideomycetes genomes: a test case for predicting lifestyles and emergence of pathogens.</title>
        <authorList>
            <person name="Haridas S."/>
            <person name="Albert R."/>
            <person name="Binder M."/>
            <person name="Bloem J."/>
            <person name="Labutti K."/>
            <person name="Salamov A."/>
            <person name="Andreopoulos B."/>
            <person name="Baker S."/>
            <person name="Barry K."/>
            <person name="Bills G."/>
            <person name="Bluhm B."/>
            <person name="Cannon C."/>
            <person name="Castanera R."/>
            <person name="Culley D."/>
            <person name="Daum C."/>
            <person name="Ezra D."/>
            <person name="Gonzalez J."/>
            <person name="Henrissat B."/>
            <person name="Kuo A."/>
            <person name="Liang C."/>
            <person name="Lipzen A."/>
            <person name="Lutzoni F."/>
            <person name="Magnuson J."/>
            <person name="Mondo S."/>
            <person name="Nolan M."/>
            <person name="Ohm R."/>
            <person name="Pangilinan J."/>
            <person name="Park H.-J."/>
            <person name="Ramirez L."/>
            <person name="Alfaro M."/>
            <person name="Sun H."/>
            <person name="Tritt A."/>
            <person name="Yoshinaga Y."/>
            <person name="Zwiers L.-H."/>
            <person name="Turgeon B."/>
            <person name="Goodwin S."/>
            <person name="Spatafora J."/>
            <person name="Crous P."/>
            <person name="Grigoriev I."/>
        </authorList>
    </citation>
    <scope>NUCLEOTIDE SEQUENCE</scope>
    <source>
        <strain evidence="2">CBS 113389</strain>
    </source>
</reference>
<dbReference type="GeneID" id="54475395"/>
<dbReference type="EMBL" id="MU001639">
    <property type="protein sequence ID" value="KAF2480763.1"/>
    <property type="molecule type" value="Genomic_DNA"/>
</dbReference>
<dbReference type="Proteomes" id="UP000799767">
    <property type="component" value="Unassembled WGS sequence"/>
</dbReference>
<name>A0A6A6PMU1_9PEZI</name>